<dbReference type="SFLD" id="SFLDS00019">
    <property type="entry name" value="Glutathione_Transferase_(cytos"/>
    <property type="match status" value="1"/>
</dbReference>
<evidence type="ECO:0000256" key="4">
    <source>
        <dbReference type="ARBA" id="ARBA00022679"/>
    </source>
</evidence>
<dbReference type="PANTHER" id="PTHR11571:SF141">
    <property type="entry name" value="GLUTATHIONE S-TRANSFERASE"/>
    <property type="match status" value="1"/>
</dbReference>
<dbReference type="PROSITE" id="PS50405">
    <property type="entry name" value="GST_CTER"/>
    <property type="match status" value="1"/>
</dbReference>
<dbReference type="InterPro" id="IPR010987">
    <property type="entry name" value="Glutathione-S-Trfase_C-like"/>
</dbReference>
<evidence type="ECO:0000313" key="8">
    <source>
        <dbReference type="EMBL" id="CAL1538374.1"/>
    </source>
</evidence>
<sequence>MGKYQLIYFNVKGRGEAIRLLFKDNGIAYEEINCGENWLKEWKPQMQFGQVPALKDNDFLLVQTNAILRHLGRKHGLYGNNEQEASLIDMINDGIEDLRVKYLTLIYKNYENGKDIYIAELPAQLQPFEKLLSENGAEKTGCCVGNKRSFADYNLFDLLDINQVLAPKCLDDFPTLTAYYQLQLARPGIADHRESESFKQMNINGNGKQ</sequence>
<dbReference type="PROSITE" id="PS50404">
    <property type="entry name" value="GST_NTER"/>
    <property type="match status" value="1"/>
</dbReference>
<comment type="similarity">
    <text evidence="1">Belongs to the GST superfamily. Pi family.</text>
</comment>
<feature type="domain" description="GST N-terminal" evidence="6">
    <location>
        <begin position="2"/>
        <end position="79"/>
    </location>
</feature>
<dbReference type="EMBL" id="CAXITT010000296">
    <property type="protein sequence ID" value="CAL1538374.1"/>
    <property type="molecule type" value="Genomic_DNA"/>
</dbReference>
<keyword evidence="4" id="KW-0808">Transferase</keyword>
<dbReference type="InterPro" id="IPR003082">
    <property type="entry name" value="GST_pi"/>
</dbReference>
<dbReference type="SUPFAM" id="SSF52833">
    <property type="entry name" value="Thioredoxin-like"/>
    <property type="match status" value="1"/>
</dbReference>
<dbReference type="PRINTS" id="PR01268">
    <property type="entry name" value="GSTRNSFRASEP"/>
</dbReference>
<dbReference type="InterPro" id="IPR040079">
    <property type="entry name" value="Glutathione_S-Trfase"/>
</dbReference>
<dbReference type="GO" id="GO:0004364">
    <property type="term" value="F:glutathione transferase activity"/>
    <property type="evidence" value="ECO:0007669"/>
    <property type="project" value="UniProtKB-EC"/>
</dbReference>
<dbReference type="EC" id="2.5.1.18" evidence="3"/>
<dbReference type="SUPFAM" id="SSF47616">
    <property type="entry name" value="GST C-terminal domain-like"/>
    <property type="match status" value="1"/>
</dbReference>
<accession>A0AAV2HW22</accession>
<reference evidence="8 9" key="1">
    <citation type="submission" date="2024-04" db="EMBL/GenBank/DDBJ databases">
        <authorList>
            <consortium name="Genoscope - CEA"/>
            <person name="William W."/>
        </authorList>
    </citation>
    <scope>NUCLEOTIDE SEQUENCE [LARGE SCALE GENOMIC DNA]</scope>
</reference>
<dbReference type="InterPro" id="IPR004045">
    <property type="entry name" value="Glutathione_S-Trfase_N"/>
</dbReference>
<dbReference type="SFLD" id="SFLDG01205">
    <property type="entry name" value="AMPS.1"/>
    <property type="match status" value="1"/>
</dbReference>
<dbReference type="CDD" id="cd03076">
    <property type="entry name" value="GST_N_Pi"/>
    <property type="match status" value="1"/>
</dbReference>
<dbReference type="InterPro" id="IPR050213">
    <property type="entry name" value="GST_superfamily"/>
</dbReference>
<dbReference type="FunFam" id="1.20.1050.10:FF:000047">
    <property type="entry name" value="Glutathione S-transferase P"/>
    <property type="match status" value="1"/>
</dbReference>
<dbReference type="SFLD" id="SFLDG00363">
    <property type="entry name" value="AMPS_(cytGST):_Alpha-__Mu-__Pi"/>
    <property type="match status" value="1"/>
</dbReference>
<evidence type="ECO:0000313" key="9">
    <source>
        <dbReference type="Proteomes" id="UP001497497"/>
    </source>
</evidence>
<dbReference type="InterPro" id="IPR036282">
    <property type="entry name" value="Glutathione-S-Trfase_C_sf"/>
</dbReference>
<dbReference type="PANTHER" id="PTHR11571">
    <property type="entry name" value="GLUTATHIONE S-TRANSFERASE"/>
    <property type="match status" value="1"/>
</dbReference>
<dbReference type="Gene3D" id="1.20.1050.10">
    <property type="match status" value="1"/>
</dbReference>
<feature type="domain" description="GST C-terminal" evidence="7">
    <location>
        <begin position="81"/>
        <end position="203"/>
    </location>
</feature>
<evidence type="ECO:0000259" key="6">
    <source>
        <dbReference type="PROSITE" id="PS50404"/>
    </source>
</evidence>
<dbReference type="Pfam" id="PF14497">
    <property type="entry name" value="GST_C_3"/>
    <property type="match status" value="1"/>
</dbReference>
<keyword evidence="9" id="KW-1185">Reference proteome</keyword>
<protein>
    <recommendedName>
        <fullName evidence="3">glutathione transferase</fullName>
        <ecNumber evidence="3">2.5.1.18</ecNumber>
    </recommendedName>
    <alternativeName>
        <fullName evidence="5">GST class-pi</fullName>
    </alternativeName>
</protein>
<gene>
    <name evidence="8" type="ORF">GSLYS_00012195001</name>
</gene>
<evidence type="ECO:0000256" key="5">
    <source>
        <dbReference type="ARBA" id="ARBA00032759"/>
    </source>
</evidence>
<evidence type="ECO:0000256" key="1">
    <source>
        <dbReference type="ARBA" id="ARBA00007297"/>
    </source>
</evidence>
<name>A0AAV2HW22_LYMST</name>
<evidence type="ECO:0000256" key="3">
    <source>
        <dbReference type="ARBA" id="ARBA00012452"/>
    </source>
</evidence>
<dbReference type="Proteomes" id="UP001497497">
    <property type="component" value="Unassembled WGS sequence"/>
</dbReference>
<dbReference type="Pfam" id="PF02798">
    <property type="entry name" value="GST_N"/>
    <property type="match status" value="1"/>
</dbReference>
<evidence type="ECO:0000256" key="2">
    <source>
        <dbReference type="ARBA" id="ARBA00011738"/>
    </source>
</evidence>
<comment type="subunit">
    <text evidence="2">Homodimer.</text>
</comment>
<dbReference type="InterPro" id="IPR004046">
    <property type="entry name" value="GST_C"/>
</dbReference>
<dbReference type="InterPro" id="IPR036249">
    <property type="entry name" value="Thioredoxin-like_sf"/>
</dbReference>
<comment type="caution">
    <text evidence="8">The sequence shown here is derived from an EMBL/GenBank/DDBJ whole genome shotgun (WGS) entry which is preliminary data.</text>
</comment>
<dbReference type="AlphaFoldDB" id="A0AAV2HW22"/>
<evidence type="ECO:0000259" key="7">
    <source>
        <dbReference type="PROSITE" id="PS50405"/>
    </source>
</evidence>
<proteinExistence type="inferred from homology"/>
<dbReference type="GO" id="GO:0005829">
    <property type="term" value="C:cytosol"/>
    <property type="evidence" value="ECO:0007669"/>
    <property type="project" value="TreeGrafter"/>
</dbReference>
<dbReference type="GO" id="GO:0006749">
    <property type="term" value="P:glutathione metabolic process"/>
    <property type="evidence" value="ECO:0007669"/>
    <property type="project" value="TreeGrafter"/>
</dbReference>
<dbReference type="Gene3D" id="3.40.30.10">
    <property type="entry name" value="Glutaredoxin"/>
    <property type="match status" value="1"/>
</dbReference>
<organism evidence="8 9">
    <name type="scientific">Lymnaea stagnalis</name>
    <name type="common">Great pond snail</name>
    <name type="synonym">Helix stagnalis</name>
    <dbReference type="NCBI Taxonomy" id="6523"/>
    <lineage>
        <taxon>Eukaryota</taxon>
        <taxon>Metazoa</taxon>
        <taxon>Spiralia</taxon>
        <taxon>Lophotrochozoa</taxon>
        <taxon>Mollusca</taxon>
        <taxon>Gastropoda</taxon>
        <taxon>Heterobranchia</taxon>
        <taxon>Euthyneura</taxon>
        <taxon>Panpulmonata</taxon>
        <taxon>Hygrophila</taxon>
        <taxon>Lymnaeoidea</taxon>
        <taxon>Lymnaeidae</taxon>
        <taxon>Lymnaea</taxon>
    </lineage>
</organism>